<evidence type="ECO:0000313" key="2">
    <source>
        <dbReference type="EMBL" id="CAH2329728.1"/>
    </source>
</evidence>
<protein>
    <submittedName>
        <fullName evidence="2">Uncharacterized protein</fullName>
    </submittedName>
</protein>
<organism evidence="2 3">
    <name type="scientific">Pelobates cultripes</name>
    <name type="common">Western spadefoot toad</name>
    <dbReference type="NCBI Taxonomy" id="61616"/>
    <lineage>
        <taxon>Eukaryota</taxon>
        <taxon>Metazoa</taxon>
        <taxon>Chordata</taxon>
        <taxon>Craniata</taxon>
        <taxon>Vertebrata</taxon>
        <taxon>Euteleostomi</taxon>
        <taxon>Amphibia</taxon>
        <taxon>Batrachia</taxon>
        <taxon>Anura</taxon>
        <taxon>Pelobatoidea</taxon>
        <taxon>Pelobatidae</taxon>
        <taxon>Pelobates</taxon>
    </lineage>
</organism>
<feature type="non-terminal residue" evidence="2">
    <location>
        <position position="1"/>
    </location>
</feature>
<feature type="non-terminal residue" evidence="2">
    <location>
        <position position="168"/>
    </location>
</feature>
<feature type="region of interest" description="Disordered" evidence="1">
    <location>
        <begin position="134"/>
        <end position="168"/>
    </location>
</feature>
<evidence type="ECO:0000313" key="3">
    <source>
        <dbReference type="Proteomes" id="UP001295444"/>
    </source>
</evidence>
<dbReference type="Proteomes" id="UP001295444">
    <property type="component" value="Unassembled WGS sequence"/>
</dbReference>
<keyword evidence="3" id="KW-1185">Reference proteome</keyword>
<sequence>LEKTAMKQLQEDKDIVIKPADKGGGLVIQSSAMYIKEAYRQLNDTDVYEKLSNDPTPDIQQKLNTFLQKGLEENILKKKEFDYIFIKNPQIPVIYFLPKIHKDAQHPPGRPIVSGINSPLCNLSQYIDTLLQPAGPRVRGPRGPPLRVFRAPTGVRGPRGGWGNMQST</sequence>
<accession>A0AAD1WYR0</accession>
<dbReference type="PANTHER" id="PTHR21301">
    <property type="entry name" value="REVERSE TRANSCRIPTASE"/>
    <property type="match status" value="1"/>
</dbReference>
<dbReference type="EMBL" id="CAKOES020000022">
    <property type="protein sequence ID" value="CAH2329728.1"/>
    <property type="molecule type" value="Genomic_DNA"/>
</dbReference>
<reference evidence="2" key="1">
    <citation type="submission" date="2022-03" db="EMBL/GenBank/DDBJ databases">
        <authorList>
            <person name="Alioto T."/>
            <person name="Alioto T."/>
            <person name="Gomez Garrido J."/>
        </authorList>
    </citation>
    <scope>NUCLEOTIDE SEQUENCE</scope>
</reference>
<name>A0AAD1WYR0_PELCU</name>
<gene>
    <name evidence="2" type="ORF">PECUL_23A002285</name>
</gene>
<dbReference type="PANTHER" id="PTHR21301:SF10">
    <property type="entry name" value="REVERSE TRANSCRIPTASE DOMAIN-CONTAINING PROTEIN"/>
    <property type="match status" value="1"/>
</dbReference>
<proteinExistence type="predicted"/>
<dbReference type="AlphaFoldDB" id="A0AAD1WYR0"/>
<evidence type="ECO:0000256" key="1">
    <source>
        <dbReference type="SAM" id="MobiDB-lite"/>
    </source>
</evidence>
<feature type="compositionally biased region" description="Gly residues" evidence="1">
    <location>
        <begin position="157"/>
        <end position="168"/>
    </location>
</feature>
<comment type="caution">
    <text evidence="2">The sequence shown here is derived from an EMBL/GenBank/DDBJ whole genome shotgun (WGS) entry which is preliminary data.</text>
</comment>